<organism evidence="2 3">
    <name type="scientific">Sporothrix curviconia</name>
    <dbReference type="NCBI Taxonomy" id="1260050"/>
    <lineage>
        <taxon>Eukaryota</taxon>
        <taxon>Fungi</taxon>
        <taxon>Dikarya</taxon>
        <taxon>Ascomycota</taxon>
        <taxon>Pezizomycotina</taxon>
        <taxon>Sordariomycetes</taxon>
        <taxon>Sordariomycetidae</taxon>
        <taxon>Ophiostomatales</taxon>
        <taxon>Ophiostomataceae</taxon>
        <taxon>Sporothrix</taxon>
    </lineage>
</organism>
<proteinExistence type="predicted"/>
<dbReference type="EMBL" id="CAWUHB010000024">
    <property type="protein sequence ID" value="CAK7222093.1"/>
    <property type="molecule type" value="Genomic_DNA"/>
</dbReference>
<dbReference type="Proteomes" id="UP001642405">
    <property type="component" value="Unassembled WGS sequence"/>
</dbReference>
<evidence type="ECO:0000313" key="2">
    <source>
        <dbReference type="EMBL" id="CAK7222093.1"/>
    </source>
</evidence>
<protein>
    <recommendedName>
        <fullName evidence="1">Heterokaryon incompatibility domain-containing protein</fullName>
    </recommendedName>
</protein>
<dbReference type="InterPro" id="IPR010730">
    <property type="entry name" value="HET"/>
</dbReference>
<keyword evidence="3" id="KW-1185">Reference proteome</keyword>
<accession>A0ABP0BR36</accession>
<evidence type="ECO:0000313" key="3">
    <source>
        <dbReference type="Proteomes" id="UP001642405"/>
    </source>
</evidence>
<comment type="caution">
    <text evidence="2">The sequence shown here is derived from an EMBL/GenBank/DDBJ whole genome shotgun (WGS) entry which is preliminary data.</text>
</comment>
<dbReference type="Pfam" id="PF06985">
    <property type="entry name" value="HET"/>
    <property type="match status" value="1"/>
</dbReference>
<sequence>MRLVHCVTKKIKEFAQDVPQYAILSHTWEVEELSFALLSEHGPSRLVTKRKGWSKIDWACEQAIEDGLEYVWVDTVCIDKTSSVELSEAINSMYDYYKNASACYVYLFDVCSHRSEEECPTDQTVPFDGSRWFTRGWTLQELIAPLDMMFFDHHWNHLVTKTDALTELTKITGIDELFLYGGNLRLASIARIMSWASRRETTRKEDQAYSLLGLFGISMPMLYGEGDAAFIRLQKMLIETYDDQSVFAWDWPSSFCDAWWGVLAPAPSFFRNSGNIIPVSALHDLNELPSETAPATLTSRGVLFHACALHTTGKAETVGGLLQLRCVDIEKSKTMGPTQLGYASVRRSLETKGGDLAMDELSHSVEYQQDGLRINACVYQSDIGGAYNLSIFAHPHPVATA</sequence>
<name>A0ABP0BR36_9PEZI</name>
<reference evidence="2 3" key="1">
    <citation type="submission" date="2024-01" db="EMBL/GenBank/DDBJ databases">
        <authorList>
            <person name="Allen C."/>
            <person name="Tagirdzhanova G."/>
        </authorList>
    </citation>
    <scope>NUCLEOTIDE SEQUENCE [LARGE SCALE GENOMIC DNA]</scope>
</reference>
<feature type="domain" description="Heterokaryon incompatibility" evidence="1">
    <location>
        <begin position="21"/>
        <end position="109"/>
    </location>
</feature>
<dbReference type="PANTHER" id="PTHR10622:SF10">
    <property type="entry name" value="HET DOMAIN-CONTAINING PROTEIN"/>
    <property type="match status" value="1"/>
</dbReference>
<gene>
    <name evidence="2" type="ORF">SCUCBS95973_004724</name>
</gene>
<dbReference type="PANTHER" id="PTHR10622">
    <property type="entry name" value="HET DOMAIN-CONTAINING PROTEIN"/>
    <property type="match status" value="1"/>
</dbReference>
<evidence type="ECO:0000259" key="1">
    <source>
        <dbReference type="Pfam" id="PF06985"/>
    </source>
</evidence>